<reference evidence="1" key="1">
    <citation type="submission" date="2022-05" db="EMBL/GenBank/DDBJ databases">
        <authorList>
            <person name="Jo J.-H."/>
            <person name="Im W.-T."/>
        </authorList>
    </citation>
    <scope>NUCLEOTIDE SEQUENCE</scope>
    <source>
        <strain evidence="1">SE220</strain>
    </source>
</reference>
<accession>A0ABT0S0Y8</accession>
<dbReference type="InterPro" id="IPR025737">
    <property type="entry name" value="FApF"/>
</dbReference>
<proteinExistence type="predicted"/>
<dbReference type="Pfam" id="PF13557">
    <property type="entry name" value="Phenol_MetA_deg"/>
    <property type="match status" value="1"/>
</dbReference>
<evidence type="ECO:0000313" key="2">
    <source>
        <dbReference type="Proteomes" id="UP001165342"/>
    </source>
</evidence>
<dbReference type="EMBL" id="JAMGBE010000001">
    <property type="protein sequence ID" value="MCL6729313.1"/>
    <property type="molecule type" value="Genomic_DNA"/>
</dbReference>
<protein>
    <submittedName>
        <fullName evidence="1">Transporter</fullName>
    </submittedName>
</protein>
<keyword evidence="2" id="KW-1185">Reference proteome</keyword>
<sequence>MGDRFSSAAWAQLSTGTALLFLAQSAGGQSIEPRAYSPAPVGTNFVIAAYSESHGAIPVDPALPLSDIDLKVRAILLAYARSFALYGKSAKFDVILPVADLNGTATFHGEPVERKVDGISDPLMRVTVLFHGAPAMNAAQFRSYRQDLLLGASVQISVPVGQYDEGRLLNLGGNRWAIKPELGAAKSWGRWTVEAAGGATFYTANTDFFGGHKRTQKPIYSAQSHLIYNLSPGAWIAANLSWFGGGRTSIDGIADNNLQRNWRARHRRCATKSPNLFQGQCEHRGFHAHRQ</sequence>
<evidence type="ECO:0000313" key="1">
    <source>
        <dbReference type="EMBL" id="MCL6729313.1"/>
    </source>
</evidence>
<name>A0ABT0S0Y8_9SPHN</name>
<comment type="caution">
    <text evidence="1">The sequence shown here is derived from an EMBL/GenBank/DDBJ whole genome shotgun (WGS) entry which is preliminary data.</text>
</comment>
<organism evidence="1 2">
    <name type="scientific">Sphingomonas hankyongi</name>
    <dbReference type="NCBI Taxonomy" id="2908209"/>
    <lineage>
        <taxon>Bacteria</taxon>
        <taxon>Pseudomonadati</taxon>
        <taxon>Pseudomonadota</taxon>
        <taxon>Alphaproteobacteria</taxon>
        <taxon>Sphingomonadales</taxon>
        <taxon>Sphingomonadaceae</taxon>
        <taxon>Sphingomonas</taxon>
    </lineage>
</organism>
<dbReference type="Proteomes" id="UP001165342">
    <property type="component" value="Unassembled WGS sequence"/>
</dbReference>
<dbReference type="RefSeq" id="WP_249830781.1">
    <property type="nucleotide sequence ID" value="NZ_JAMGBE010000001.1"/>
</dbReference>
<gene>
    <name evidence="1" type="ORF">LZ538_04480</name>
</gene>